<keyword evidence="1" id="KW-0540">Nuclease</keyword>
<keyword evidence="1" id="KW-0255">Endonuclease</keyword>
<sequence>MALLEYISDEDLFNEVENLLIKAKKKKDAAEKTFNSNVIDPFGALFEAPGFSSHEEWRNSELARQRQKTIQNHVGTFHQKILGHVDGWQDMGIGGIVDLLNEERRIIAEVKNKYSTVTGGDLADKYKGLDELVSPKHSRFKDYCAYFVNIIPRRPVRSDIPFTPSNKGSGTLCPSNPNIRIIDGASFYELVTGRPYALKELHRTLPHAIEYILNERLGQKGFSIPDKDSFIKYYGLAYG</sequence>
<evidence type="ECO:0000313" key="1">
    <source>
        <dbReference type="EMBL" id="EBQ9428658.1"/>
    </source>
</evidence>
<protein>
    <submittedName>
        <fullName evidence="1">Eco47II family restriction endonuclease</fullName>
    </submittedName>
</protein>
<dbReference type="InterPro" id="IPR019057">
    <property type="entry name" value="Restrct_endonuc_II_Eco47II"/>
</dbReference>
<dbReference type="GO" id="GO:0009307">
    <property type="term" value="P:DNA restriction-modification system"/>
    <property type="evidence" value="ECO:0007669"/>
    <property type="project" value="InterPro"/>
</dbReference>
<gene>
    <name evidence="1" type="ORF">DMA59_24175</name>
</gene>
<proteinExistence type="predicted"/>
<keyword evidence="1" id="KW-0378">Hydrolase</keyword>
<dbReference type="AlphaFoldDB" id="A0A5U6HI17"/>
<reference evidence="1" key="1">
    <citation type="submission" date="2018-05" db="EMBL/GenBank/DDBJ databases">
        <authorList>
            <person name="Ashton P.M."/>
            <person name="Dallman T."/>
            <person name="Nair S."/>
            <person name="De Pinna E."/>
            <person name="Peters T."/>
            <person name="Grant K."/>
        </authorList>
    </citation>
    <scope>NUCLEOTIDE SEQUENCE</scope>
    <source>
        <strain evidence="1">381328</strain>
    </source>
</reference>
<comment type="caution">
    <text evidence="1">The sequence shown here is derived from an EMBL/GenBank/DDBJ whole genome shotgun (WGS) entry which is preliminary data.</text>
</comment>
<dbReference type="Pfam" id="PF09553">
    <property type="entry name" value="RE_Eco47II"/>
    <property type="match status" value="1"/>
</dbReference>
<dbReference type="GO" id="GO:0003677">
    <property type="term" value="F:DNA binding"/>
    <property type="evidence" value="ECO:0007669"/>
    <property type="project" value="InterPro"/>
</dbReference>
<name>A0A5U6HI17_SALPO</name>
<organism evidence="1">
    <name type="scientific">Salmonella potsdam</name>
    <dbReference type="NCBI Taxonomy" id="597"/>
    <lineage>
        <taxon>Bacteria</taxon>
        <taxon>Pseudomonadati</taxon>
        <taxon>Pseudomonadota</taxon>
        <taxon>Gammaproteobacteria</taxon>
        <taxon>Enterobacterales</taxon>
        <taxon>Enterobacteriaceae</taxon>
        <taxon>Salmonella</taxon>
    </lineage>
</organism>
<accession>A0A5U6HI17</accession>
<dbReference type="EMBL" id="AAGQQJ010000063">
    <property type="protein sequence ID" value="EBQ9428658.1"/>
    <property type="molecule type" value="Genomic_DNA"/>
</dbReference>
<dbReference type="GO" id="GO:0009036">
    <property type="term" value="F:type II site-specific deoxyribonuclease activity"/>
    <property type="evidence" value="ECO:0007669"/>
    <property type="project" value="InterPro"/>
</dbReference>